<evidence type="ECO:0000256" key="1">
    <source>
        <dbReference type="SAM" id="MobiDB-lite"/>
    </source>
</evidence>
<feature type="region of interest" description="Disordered" evidence="1">
    <location>
        <begin position="46"/>
        <end position="66"/>
    </location>
</feature>
<feature type="compositionally biased region" description="Acidic residues" evidence="1">
    <location>
        <begin position="245"/>
        <end position="254"/>
    </location>
</feature>
<dbReference type="EMBL" id="JARKIB010000019">
    <property type="protein sequence ID" value="KAJ7768794.1"/>
    <property type="molecule type" value="Genomic_DNA"/>
</dbReference>
<protein>
    <recommendedName>
        <fullName evidence="2">Ndc10 domain-containing protein</fullName>
    </recommendedName>
</protein>
<evidence type="ECO:0000259" key="2">
    <source>
        <dbReference type="Pfam" id="PF16787"/>
    </source>
</evidence>
<feature type="region of interest" description="Disordered" evidence="1">
    <location>
        <begin position="118"/>
        <end position="181"/>
    </location>
</feature>
<dbReference type="Proteomes" id="UP001215598">
    <property type="component" value="Unassembled WGS sequence"/>
</dbReference>
<keyword evidence="4" id="KW-1185">Reference proteome</keyword>
<feature type="region of interest" description="Disordered" evidence="1">
    <location>
        <begin position="838"/>
        <end position="894"/>
    </location>
</feature>
<reference evidence="3" key="1">
    <citation type="submission" date="2023-03" db="EMBL/GenBank/DDBJ databases">
        <title>Massive genome expansion in bonnet fungi (Mycena s.s.) driven by repeated elements and novel gene families across ecological guilds.</title>
        <authorList>
            <consortium name="Lawrence Berkeley National Laboratory"/>
            <person name="Harder C.B."/>
            <person name="Miyauchi S."/>
            <person name="Viragh M."/>
            <person name="Kuo A."/>
            <person name="Thoen E."/>
            <person name="Andreopoulos B."/>
            <person name="Lu D."/>
            <person name="Skrede I."/>
            <person name="Drula E."/>
            <person name="Henrissat B."/>
            <person name="Morin E."/>
            <person name="Kohler A."/>
            <person name="Barry K."/>
            <person name="LaButti K."/>
            <person name="Morin E."/>
            <person name="Salamov A."/>
            <person name="Lipzen A."/>
            <person name="Mereny Z."/>
            <person name="Hegedus B."/>
            <person name="Baldrian P."/>
            <person name="Stursova M."/>
            <person name="Weitz H."/>
            <person name="Taylor A."/>
            <person name="Grigoriev I.V."/>
            <person name="Nagy L.G."/>
            <person name="Martin F."/>
            <person name="Kauserud H."/>
        </authorList>
    </citation>
    <scope>NUCLEOTIDE SEQUENCE</scope>
    <source>
        <strain evidence="3">CBHHK182m</strain>
    </source>
</reference>
<feature type="region of interest" description="Disordered" evidence="1">
    <location>
        <begin position="1069"/>
        <end position="1138"/>
    </location>
</feature>
<dbReference type="GO" id="GO:0003677">
    <property type="term" value="F:DNA binding"/>
    <property type="evidence" value="ECO:0007669"/>
    <property type="project" value="InterPro"/>
</dbReference>
<evidence type="ECO:0000313" key="3">
    <source>
        <dbReference type="EMBL" id="KAJ7768794.1"/>
    </source>
</evidence>
<feature type="region of interest" description="Disordered" evidence="1">
    <location>
        <begin position="224"/>
        <end position="254"/>
    </location>
</feature>
<gene>
    <name evidence="3" type="ORF">B0H16DRAFT_1882008</name>
</gene>
<dbReference type="Gene3D" id="1.10.443.20">
    <property type="entry name" value="Centromere DNA-binding protein complex CBF3 subunit, domain 2"/>
    <property type="match status" value="1"/>
</dbReference>
<feature type="domain" description="Ndc10" evidence="2">
    <location>
        <begin position="497"/>
        <end position="745"/>
    </location>
</feature>
<feature type="region of interest" description="Disordered" evidence="1">
    <location>
        <begin position="273"/>
        <end position="303"/>
    </location>
</feature>
<proteinExistence type="predicted"/>
<evidence type="ECO:0000313" key="4">
    <source>
        <dbReference type="Proteomes" id="UP001215598"/>
    </source>
</evidence>
<organism evidence="3 4">
    <name type="scientific">Mycena metata</name>
    <dbReference type="NCBI Taxonomy" id="1033252"/>
    <lineage>
        <taxon>Eukaryota</taxon>
        <taxon>Fungi</taxon>
        <taxon>Dikarya</taxon>
        <taxon>Basidiomycota</taxon>
        <taxon>Agaricomycotina</taxon>
        <taxon>Agaricomycetes</taxon>
        <taxon>Agaricomycetidae</taxon>
        <taxon>Agaricales</taxon>
        <taxon>Marasmiineae</taxon>
        <taxon>Mycenaceae</taxon>
        <taxon>Mycena</taxon>
    </lineage>
</organism>
<feature type="compositionally biased region" description="Low complexity" evidence="1">
    <location>
        <begin position="133"/>
        <end position="148"/>
    </location>
</feature>
<dbReference type="Pfam" id="PF16787">
    <property type="entry name" value="NDC10_II"/>
    <property type="match status" value="1"/>
</dbReference>
<feature type="compositionally biased region" description="Polar residues" evidence="1">
    <location>
        <begin position="853"/>
        <end position="884"/>
    </location>
</feature>
<feature type="compositionally biased region" description="Polar residues" evidence="1">
    <location>
        <begin position="46"/>
        <end position="56"/>
    </location>
</feature>
<dbReference type="AlphaFoldDB" id="A0AAD7NNE2"/>
<sequence>MPTVGAIPIDPVLLGVGKRSADSVEIPSSATLTQSGNAALVTLASSPTTTADSPDASTCPPGPGETKEDYEACLAKVTRKAPLVAACDTLALKIPKNAKLERLRTELVKHWFPPLATGSRSRRNASFPAARGTKTAASFSSTSEASTSTHHRGELRGGVSLSSVPNPLRAQRSTHRHDPSAARLVANTTNSGPQIAGTSVRLIPETAPLLLPSALPRTPQHAALPLRPTAPVDSPEVDVVPTQENEQEESEESEAALLRQYNVPGANAYEMLGYEDEDEEGEREGEDEEEGEGESDDDGPEDMDAFRRGVRVAAVQRFEKNRRPGGRKTQNAMVRAWNEFTTMFTSSNKIPDNIVDEHSLLLYIKFCAERPKRNRKGEDIPGTFVGASQLKKLFFGALRIRKEQDASLPTLARTRPATSVIVYDSIKTRMDEALTRERNGLVPEEDAPDIRANTWLSQVTEEQLTKVGFGFLAHRQLRLAVWGHLAWTAQHASGNRDKRTDIWAVLGMQSEEKAGKRGMRTVINPVYSTFIANAKPEMCPLGGFAFYFHYIYDEKKVIDTMKLDYKINKSWRQIRVLHGPKSPTTPFNEQNLYNLISKAYVPAGFTSRLKAHLARHLLGYRQESMGVDPLETSKLGWVRGQTYMDTYAPALPKTAILGAAGFRSDEIYDPVWRRVRVPEAFLTLVCPMAEEIREKVAGVEHLSGAFNHWEMVIELREYFFQCGAAIWQLLPNSTIFRLPAFQNTDVRNWMTTGYLPQLSALQAAAGDPLEIERIQNVQLARVLNGMRASLSGMTQELRELRAMVGRRTAMFTPARGFSPSAYHRNALEATRTVLDHDEPLPGTLIFSDPPDRLNSTPMRQSSTSDHMQQSASPRSLQQSSNLTPVPSRPESSPAPRLVTQVELVLPPLAAFFPQGQPIGMIHPVFGMRSARWVEDIFPAILRPALCWDVWCPSKTMEQFESIEEIWEVYSIGERICDDDDTRTKMKPPLKLVAQFFQHEWRSSTDKKEQNRKAKAWERFREIPEWIEHAMTNRRISLEMAIQELEDLRAAGSATDEPRGLNWLANHLAGQRKEAVRQQGGEPFNADPKASGTRSQEGESSNTDPTASGTTTTGKKRARAVDARRPSMSAKKTKTKNAH</sequence>
<comment type="caution">
    <text evidence="3">The sequence shown here is derived from an EMBL/GenBank/DDBJ whole genome shotgun (WGS) entry which is preliminary data.</text>
</comment>
<dbReference type="InterPro" id="IPR031872">
    <property type="entry name" value="NDC10_II"/>
</dbReference>
<name>A0AAD7NNE2_9AGAR</name>
<accession>A0AAD7NNE2</accession>
<dbReference type="InterPro" id="IPR038279">
    <property type="entry name" value="Ndc10_dom2_sf"/>
</dbReference>
<feature type="compositionally biased region" description="Polar residues" evidence="1">
    <location>
        <begin position="1091"/>
        <end position="1107"/>
    </location>
</feature>